<keyword evidence="3" id="KW-1185">Reference proteome</keyword>
<gene>
    <name evidence="2" type="ORF">NR989_07240</name>
</gene>
<sequence length="248" mass="28523">MFKFPHYCKKTLGLNAAVFLCLSFTQPLYAAKLPNFSAVFDVEAVGLNLGQAKHSMRCKDSICTLKSDAKPSGLAAVFFKDSSHETITLHQTENTLKWQSYHKLGISYKNDIAKEKTMNLKWVPAENKVIYPEKKREWPMQPQLFDVMSIAYAIQHAQLNNLPMKDFTLQDSNFQDKLTLKSTNKRDFLGFEFADNDLDAIKYRFTSKHAEIELWLLPKYNYFPGKIRVVNKDEKTITLSLAEPPKTL</sequence>
<evidence type="ECO:0000313" key="3">
    <source>
        <dbReference type="Proteomes" id="UP001222275"/>
    </source>
</evidence>
<name>A0ABY8CAH2_9GAMM</name>
<dbReference type="RefSeq" id="WP_275594066.1">
    <property type="nucleotide sequence ID" value="NZ_CP102381.1"/>
</dbReference>
<feature type="signal peptide" evidence="1">
    <location>
        <begin position="1"/>
        <end position="30"/>
    </location>
</feature>
<evidence type="ECO:0000313" key="2">
    <source>
        <dbReference type="EMBL" id="WEJ61807.1"/>
    </source>
</evidence>
<dbReference type="Proteomes" id="UP001222275">
    <property type="component" value="Chromosome"/>
</dbReference>
<evidence type="ECO:0000256" key="1">
    <source>
        <dbReference type="SAM" id="SignalP"/>
    </source>
</evidence>
<accession>A0ABY8CAH2</accession>
<feature type="chain" id="PRO_5045111753" evidence="1">
    <location>
        <begin position="31"/>
        <end position="248"/>
    </location>
</feature>
<proteinExistence type="predicted"/>
<dbReference type="EMBL" id="CP102381">
    <property type="protein sequence ID" value="WEJ61807.1"/>
    <property type="molecule type" value="Genomic_DNA"/>
</dbReference>
<keyword evidence="1" id="KW-0732">Signal</keyword>
<reference evidence="2 3" key="1">
    <citation type="submission" date="2022-06" db="EMBL/GenBank/DDBJ databases">
        <title>Thiomicrohabdus sp. nov, an obligately chemolithoautotrophic, sulfur-oxidizing bacterium isolated from beach of Guanyin Mountain. Amoy.</title>
        <authorList>
            <person name="Zhu H."/>
        </authorList>
    </citation>
    <scope>NUCLEOTIDE SEQUENCE [LARGE SCALE GENOMIC DNA]</scope>
    <source>
        <strain evidence="2 3">XGS-01</strain>
    </source>
</reference>
<organism evidence="2 3">
    <name type="scientific">Thiomicrorhabdus lithotrophica</name>
    <dbReference type="NCBI Taxonomy" id="2949997"/>
    <lineage>
        <taxon>Bacteria</taxon>
        <taxon>Pseudomonadati</taxon>
        <taxon>Pseudomonadota</taxon>
        <taxon>Gammaproteobacteria</taxon>
        <taxon>Thiotrichales</taxon>
        <taxon>Piscirickettsiaceae</taxon>
        <taxon>Thiomicrorhabdus</taxon>
    </lineage>
</organism>
<protein>
    <submittedName>
        <fullName evidence="2">DUF3108 domain-containing protein</fullName>
    </submittedName>
</protein>